<geneLocation type="plasmid" evidence="1">
    <name>pRGRH0234</name>
</geneLocation>
<dbReference type="AlphaFoldDB" id="A0A0H5PXP5"/>
<proteinExistence type="predicted"/>
<evidence type="ECO:0000313" key="1">
    <source>
        <dbReference type="EMBL" id="CRY94338.1"/>
    </source>
</evidence>
<dbReference type="EMBL" id="LN852907">
    <property type="protein sequence ID" value="CRY94338.1"/>
    <property type="molecule type" value="Genomic_DNA"/>
</dbReference>
<name>A0A0H5PXP5_9ZZZZ</name>
<keyword evidence="1" id="KW-0614">Plasmid</keyword>
<reference evidence="1" key="1">
    <citation type="submission" date="2015-06" db="EMBL/GenBank/DDBJ databases">
        <authorList>
            <person name="Joergensen T."/>
        </authorList>
    </citation>
    <scope>NUCLEOTIDE SEQUENCE</scope>
    <source>
        <plasmid evidence="1">pRGRH0234</plasmid>
    </source>
</reference>
<evidence type="ECO:0008006" key="2">
    <source>
        <dbReference type="Google" id="ProtNLM"/>
    </source>
</evidence>
<reference evidence="1" key="2">
    <citation type="submission" date="2015-07" db="EMBL/GenBank/DDBJ databases">
        <title>Plasmids, circular viruses and viroids from rat gut.</title>
        <authorList>
            <person name="Jorgensen T.J."/>
            <person name="Hansen M.A."/>
            <person name="Xu Z."/>
            <person name="Tabak M.A."/>
            <person name="Sorensen S.J."/>
            <person name="Hansen L.H."/>
        </authorList>
    </citation>
    <scope>NUCLEOTIDE SEQUENCE</scope>
    <source>
        <plasmid evidence="1">pRGRH0234</plasmid>
    </source>
</reference>
<protein>
    <recommendedName>
        <fullName evidence="2">Resolvase HTH domain-containing protein</fullName>
    </recommendedName>
</protein>
<accession>A0A0H5PXP5</accession>
<organism evidence="1">
    <name type="scientific">uncultured prokaryote</name>
    <dbReference type="NCBI Taxonomy" id="198431"/>
    <lineage>
        <taxon>unclassified sequences</taxon>
        <taxon>environmental samples</taxon>
    </lineage>
</organism>
<sequence length="69" mass="7780">MFFGSGIHKEMTKEIIKTLPKRDQDQVFQGLYDKGYSVPDISKATDIPAPTLYNRIDAHRGRKEGKLAG</sequence>